<sequence>MSLDIRNRKIKPLHERKRTAAACDRCRSRKTKCEGGFPCSKCLKSSSECIISSRDKPLDPLNYKDQYTKLRKYNCKLERIIQFLYSDITLDFLRNHIDEFEKRVCINEIKPTAVEKPLTNFKKRFISTTDQSFIESISQLTNQESSSKAFSYIHEGFFKQNLLPLITQAIIILPEDHKLRSSVSIYLNICETNYFYMHHNRMYAKVEEIIEQRRINNLDYFLNNWDHLCLVLITIAISSGFEFVQTNEKPPQLEDSPPGIKYYYAALPFVGHLIDLKSIESVQSLLLFGIFSTTNKLENFQLMDGGYLFMSLALEIAIANKLHLKSPNMSLENQEVCKRLWWTVYTMERRHGVNIGKQDIISPKDITVEYPKYVPELNNSLGQNNNLSQISIIELNFIFREITEIQSKYNESYSIEAKVIRNLLEQVEEIKLNFPTYSKIENLDPSSNLYRGNMHLNLTYYLAKIYIGKPFLLYKVENYDEIQNKIDSFESALVDHLSSVCIDAAFCSIELLAELQKNNKLGLFSCSDINFCNISLFTILVYLKMNKTDPTTLLYLKKGLKILSMMSIISSSARSSLKNFKKLNKLVNEITEEEFNTEPMNNQLDSFPIENDAELVLNFDNNFETNYDDDLLFNHNQENFLKDVEELLMSIDDILE</sequence>
<dbReference type="PROSITE" id="PS00463">
    <property type="entry name" value="ZN2_CY6_FUNGAL_1"/>
    <property type="match status" value="1"/>
</dbReference>
<dbReference type="CDD" id="cd12148">
    <property type="entry name" value="fungal_TF_MHR"/>
    <property type="match status" value="1"/>
</dbReference>
<dbReference type="InterPro" id="IPR050987">
    <property type="entry name" value="AtrR-like"/>
</dbReference>
<dbReference type="InterPro" id="IPR001138">
    <property type="entry name" value="Zn2Cys6_DnaBD"/>
</dbReference>
<dbReference type="AlphaFoldDB" id="A0A9W4TYD3"/>
<comment type="caution">
    <text evidence="4">The sequence shown here is derived from an EMBL/GenBank/DDBJ whole genome shotgun (WGS) entry which is preliminary data.</text>
</comment>
<dbReference type="OrthoDB" id="3364175at2759"/>
<dbReference type="SMART" id="SM00066">
    <property type="entry name" value="GAL4"/>
    <property type="match status" value="1"/>
</dbReference>
<protein>
    <recommendedName>
        <fullName evidence="3">Zn(2)-C6 fungal-type domain-containing protein</fullName>
    </recommendedName>
</protein>
<accession>A0A9W4TYD3</accession>
<evidence type="ECO:0000259" key="3">
    <source>
        <dbReference type="PROSITE" id="PS50048"/>
    </source>
</evidence>
<evidence type="ECO:0000313" key="4">
    <source>
        <dbReference type="EMBL" id="CAI5758825.1"/>
    </source>
</evidence>
<dbReference type="InterPro" id="IPR036864">
    <property type="entry name" value="Zn2-C6_fun-type_DNA-bd_sf"/>
</dbReference>
<dbReference type="CDD" id="cd00067">
    <property type="entry name" value="GAL4"/>
    <property type="match status" value="1"/>
</dbReference>
<feature type="domain" description="Zn(2)-C6 fungal-type" evidence="3">
    <location>
        <begin position="22"/>
        <end position="51"/>
    </location>
</feature>
<dbReference type="PANTHER" id="PTHR46910:SF23">
    <property type="entry name" value="THIAMINE REPRESSIBLE GENES REGULATORY PROTEIN THI1"/>
    <property type="match status" value="1"/>
</dbReference>
<reference evidence="4" key="1">
    <citation type="submission" date="2022-12" db="EMBL/GenBank/DDBJ databases">
        <authorList>
            <person name="Brejova B."/>
        </authorList>
    </citation>
    <scope>NUCLEOTIDE SEQUENCE</scope>
</reference>
<name>A0A9W4TYD3_9ASCO</name>
<dbReference type="Pfam" id="PF04082">
    <property type="entry name" value="Fungal_trans"/>
    <property type="match status" value="1"/>
</dbReference>
<evidence type="ECO:0000313" key="5">
    <source>
        <dbReference type="Proteomes" id="UP001152885"/>
    </source>
</evidence>
<dbReference type="GO" id="GO:0008270">
    <property type="term" value="F:zinc ion binding"/>
    <property type="evidence" value="ECO:0007669"/>
    <property type="project" value="InterPro"/>
</dbReference>
<dbReference type="SMART" id="SM00906">
    <property type="entry name" value="Fungal_trans"/>
    <property type="match status" value="1"/>
</dbReference>
<dbReference type="Pfam" id="PF00172">
    <property type="entry name" value="Zn_clus"/>
    <property type="match status" value="1"/>
</dbReference>
<dbReference type="SUPFAM" id="SSF57701">
    <property type="entry name" value="Zn2/Cys6 DNA-binding domain"/>
    <property type="match status" value="1"/>
</dbReference>
<dbReference type="GO" id="GO:0003677">
    <property type="term" value="F:DNA binding"/>
    <property type="evidence" value="ECO:0007669"/>
    <property type="project" value="InterPro"/>
</dbReference>
<gene>
    <name evidence="4" type="ORF">CANVERA_P3337</name>
</gene>
<keyword evidence="2" id="KW-0539">Nucleus</keyword>
<evidence type="ECO:0000256" key="1">
    <source>
        <dbReference type="ARBA" id="ARBA00022723"/>
    </source>
</evidence>
<dbReference type="Proteomes" id="UP001152885">
    <property type="component" value="Unassembled WGS sequence"/>
</dbReference>
<dbReference type="Gene3D" id="4.10.240.10">
    <property type="entry name" value="Zn(2)-C6 fungal-type DNA-binding domain"/>
    <property type="match status" value="1"/>
</dbReference>
<dbReference type="EMBL" id="CANTUO010000003">
    <property type="protein sequence ID" value="CAI5758825.1"/>
    <property type="molecule type" value="Genomic_DNA"/>
</dbReference>
<dbReference type="InterPro" id="IPR007219">
    <property type="entry name" value="XnlR_reg_dom"/>
</dbReference>
<proteinExistence type="predicted"/>
<keyword evidence="5" id="KW-1185">Reference proteome</keyword>
<dbReference type="PANTHER" id="PTHR46910">
    <property type="entry name" value="TRANSCRIPTION FACTOR PDR1"/>
    <property type="match status" value="1"/>
</dbReference>
<keyword evidence="1" id="KW-0479">Metal-binding</keyword>
<dbReference type="GO" id="GO:0000981">
    <property type="term" value="F:DNA-binding transcription factor activity, RNA polymerase II-specific"/>
    <property type="evidence" value="ECO:0007669"/>
    <property type="project" value="InterPro"/>
</dbReference>
<dbReference type="PROSITE" id="PS50048">
    <property type="entry name" value="ZN2_CY6_FUNGAL_2"/>
    <property type="match status" value="1"/>
</dbReference>
<evidence type="ECO:0000256" key="2">
    <source>
        <dbReference type="ARBA" id="ARBA00023242"/>
    </source>
</evidence>
<dbReference type="GO" id="GO:0006351">
    <property type="term" value="P:DNA-templated transcription"/>
    <property type="evidence" value="ECO:0007669"/>
    <property type="project" value="InterPro"/>
</dbReference>
<organism evidence="4 5">
    <name type="scientific">Candida verbasci</name>
    <dbReference type="NCBI Taxonomy" id="1227364"/>
    <lineage>
        <taxon>Eukaryota</taxon>
        <taxon>Fungi</taxon>
        <taxon>Dikarya</taxon>
        <taxon>Ascomycota</taxon>
        <taxon>Saccharomycotina</taxon>
        <taxon>Pichiomycetes</taxon>
        <taxon>Debaryomycetaceae</taxon>
        <taxon>Candida/Lodderomyces clade</taxon>
        <taxon>Candida</taxon>
    </lineage>
</organism>